<dbReference type="AlphaFoldDB" id="A0A9X2B3B8"/>
<keyword evidence="2" id="KW-1185">Reference proteome</keyword>
<reference evidence="1" key="1">
    <citation type="submission" date="2022-04" db="EMBL/GenBank/DDBJ databases">
        <title>Paenibacillus mangrovi sp. nov., a novel endophytic bacterium isolated from bark of Kandelia candel.</title>
        <authorList>
            <person name="Tuo L."/>
        </authorList>
    </citation>
    <scope>NUCLEOTIDE SEQUENCE</scope>
    <source>
        <strain evidence="1">KQZ6P-2</strain>
    </source>
</reference>
<evidence type="ECO:0000313" key="1">
    <source>
        <dbReference type="EMBL" id="MCJ8013201.1"/>
    </source>
</evidence>
<protein>
    <submittedName>
        <fullName evidence="1">Uncharacterized protein</fullName>
    </submittedName>
</protein>
<gene>
    <name evidence="1" type="ORF">MUG84_15825</name>
</gene>
<organism evidence="1 2">
    <name type="scientific">Paenibacillus mangrovi</name>
    <dbReference type="NCBI Taxonomy" id="2931978"/>
    <lineage>
        <taxon>Bacteria</taxon>
        <taxon>Bacillati</taxon>
        <taxon>Bacillota</taxon>
        <taxon>Bacilli</taxon>
        <taxon>Bacillales</taxon>
        <taxon>Paenibacillaceae</taxon>
        <taxon>Paenibacillus</taxon>
    </lineage>
</organism>
<proteinExistence type="predicted"/>
<dbReference type="Proteomes" id="UP001139347">
    <property type="component" value="Unassembled WGS sequence"/>
</dbReference>
<dbReference type="EMBL" id="JALIRP010000006">
    <property type="protein sequence ID" value="MCJ8013201.1"/>
    <property type="molecule type" value="Genomic_DNA"/>
</dbReference>
<accession>A0A9X2B3B8</accession>
<sequence>MGVVIIVILVMLLFGQGSIYVIHKKQLENQERIISRLDLLLKEINQRE</sequence>
<comment type="caution">
    <text evidence="1">The sequence shown here is derived from an EMBL/GenBank/DDBJ whole genome shotgun (WGS) entry which is preliminary data.</text>
</comment>
<name>A0A9X2B3B8_9BACL</name>
<evidence type="ECO:0000313" key="2">
    <source>
        <dbReference type="Proteomes" id="UP001139347"/>
    </source>
</evidence>
<dbReference type="RefSeq" id="WP_244726344.1">
    <property type="nucleotide sequence ID" value="NZ_JALIRP010000006.1"/>
</dbReference>